<gene>
    <name evidence="1" type="ORF">Salat_2520700</name>
</gene>
<proteinExistence type="predicted"/>
<evidence type="ECO:0000313" key="2">
    <source>
        <dbReference type="Proteomes" id="UP001293254"/>
    </source>
</evidence>
<name>A0AAE1XSU3_9LAMI</name>
<reference evidence="1" key="2">
    <citation type="journal article" date="2024" name="Plant">
        <title>Genomic evolution and insights into agronomic trait innovations of Sesamum species.</title>
        <authorList>
            <person name="Miao H."/>
            <person name="Wang L."/>
            <person name="Qu L."/>
            <person name="Liu H."/>
            <person name="Sun Y."/>
            <person name="Le M."/>
            <person name="Wang Q."/>
            <person name="Wei S."/>
            <person name="Zheng Y."/>
            <person name="Lin W."/>
            <person name="Duan Y."/>
            <person name="Cao H."/>
            <person name="Xiong S."/>
            <person name="Wang X."/>
            <person name="Wei L."/>
            <person name="Li C."/>
            <person name="Ma Q."/>
            <person name="Ju M."/>
            <person name="Zhao R."/>
            <person name="Li G."/>
            <person name="Mu C."/>
            <person name="Tian Q."/>
            <person name="Mei H."/>
            <person name="Zhang T."/>
            <person name="Gao T."/>
            <person name="Zhang H."/>
        </authorList>
    </citation>
    <scope>NUCLEOTIDE SEQUENCE</scope>
    <source>
        <tissue evidence="1">Leaf</tissue>
    </source>
</reference>
<sequence>MSARNRKFSVRSVYKAVVEFEQRNMASSSSTFPNIYGDSRRFWNLLRGIAVPPRVGLFIWRACIGAVPTLEILLALEVDTQYAFCLEPGLFSCPTARVVWASSNISWRSLSIRADEVSESIHVC</sequence>
<reference evidence="1" key="1">
    <citation type="submission" date="2020-06" db="EMBL/GenBank/DDBJ databases">
        <authorList>
            <person name="Li T."/>
            <person name="Hu X."/>
            <person name="Zhang T."/>
            <person name="Song X."/>
            <person name="Zhang H."/>
            <person name="Dai N."/>
            <person name="Sheng W."/>
            <person name="Hou X."/>
            <person name="Wei L."/>
        </authorList>
    </citation>
    <scope>NUCLEOTIDE SEQUENCE</scope>
    <source>
        <strain evidence="1">3651</strain>
        <tissue evidence="1">Leaf</tissue>
    </source>
</reference>
<evidence type="ECO:0008006" key="3">
    <source>
        <dbReference type="Google" id="ProtNLM"/>
    </source>
</evidence>
<keyword evidence="2" id="KW-1185">Reference proteome</keyword>
<comment type="caution">
    <text evidence="1">The sequence shown here is derived from an EMBL/GenBank/DDBJ whole genome shotgun (WGS) entry which is preliminary data.</text>
</comment>
<organism evidence="1 2">
    <name type="scientific">Sesamum alatum</name>
    <dbReference type="NCBI Taxonomy" id="300844"/>
    <lineage>
        <taxon>Eukaryota</taxon>
        <taxon>Viridiplantae</taxon>
        <taxon>Streptophyta</taxon>
        <taxon>Embryophyta</taxon>
        <taxon>Tracheophyta</taxon>
        <taxon>Spermatophyta</taxon>
        <taxon>Magnoliopsida</taxon>
        <taxon>eudicotyledons</taxon>
        <taxon>Gunneridae</taxon>
        <taxon>Pentapetalae</taxon>
        <taxon>asterids</taxon>
        <taxon>lamiids</taxon>
        <taxon>Lamiales</taxon>
        <taxon>Pedaliaceae</taxon>
        <taxon>Sesamum</taxon>
    </lineage>
</organism>
<dbReference type="Proteomes" id="UP001293254">
    <property type="component" value="Unassembled WGS sequence"/>
</dbReference>
<dbReference type="EMBL" id="JACGWO010000010">
    <property type="protein sequence ID" value="KAK4416952.1"/>
    <property type="molecule type" value="Genomic_DNA"/>
</dbReference>
<evidence type="ECO:0000313" key="1">
    <source>
        <dbReference type="EMBL" id="KAK4416952.1"/>
    </source>
</evidence>
<protein>
    <recommendedName>
        <fullName evidence="3">Reverse transcriptase zinc-binding domain-containing protein</fullName>
    </recommendedName>
</protein>
<dbReference type="AlphaFoldDB" id="A0AAE1XSU3"/>
<accession>A0AAE1XSU3</accession>